<keyword evidence="9" id="KW-0732">Signal</keyword>
<feature type="transmembrane region" description="Helical" evidence="8">
    <location>
        <begin position="209"/>
        <end position="230"/>
    </location>
</feature>
<feature type="transmembrane region" description="Helical" evidence="8">
    <location>
        <begin position="310"/>
        <end position="329"/>
    </location>
</feature>
<keyword evidence="12" id="KW-1185">Reference proteome</keyword>
<feature type="transmembrane region" description="Helical" evidence="8">
    <location>
        <begin position="250"/>
        <end position="266"/>
    </location>
</feature>
<dbReference type="Gene3D" id="1.10.3430.10">
    <property type="entry name" value="Ammonium transporter AmtB like domains"/>
    <property type="match status" value="1"/>
</dbReference>
<evidence type="ECO:0000313" key="12">
    <source>
        <dbReference type="Proteomes" id="UP000651050"/>
    </source>
</evidence>
<dbReference type="InterPro" id="IPR001905">
    <property type="entry name" value="Ammonium_transpt"/>
</dbReference>
<feature type="domain" description="Ammonium transporter AmtB-like" evidence="10">
    <location>
        <begin position="84"/>
        <end position="476"/>
    </location>
</feature>
<evidence type="ECO:0000256" key="8">
    <source>
        <dbReference type="RuleBase" id="RU362002"/>
    </source>
</evidence>
<feature type="transmembrane region" description="Helical" evidence="8">
    <location>
        <begin position="181"/>
        <end position="202"/>
    </location>
</feature>
<dbReference type="NCBIfam" id="TIGR00836">
    <property type="entry name" value="amt"/>
    <property type="match status" value="1"/>
</dbReference>
<sequence length="480" mass="49761">MRFAAPLVAIVACLCLHGAAWSQAAAPASAPEPASVASSPVTLAPADAVPAASAVAKPASAPAPAPLTHPTLVGTDTINGADTAWMMTSTALVLLMTLPGIALFYAGMVRKKSVINTMASVVAITGLVSMLWYTVGYSWAFTPGNGFIGGNSRLWFSGMEYLKDAGKVVVSHVAPNIPESVYSMFQLTFAIITAALVVGSFVERMKFSAMLWFIALWSMFVYAPIAHWVWEPGGWLAQMGALDFAGGSVVHINAGISGLVCAYFLGPRRGYGREAFEPFNLGLTMAGAGMLWVGWFGFNAGSAVAADGRAGMAMLVTHIAAAAGAMAWMFGEWVIRSRPSLLGLCSGLVAGLVAITPASGFVTPSSALVIGVVAGLACYWGATALKRLLRADDSLDVFGVHGIGGIVGCLMTGLLANKGVSGVEGSVLVQAIDAGAVLLYSGGMTAVLLLLTKWIVGLRVEENAELTGLDISQHRERITT</sequence>
<proteinExistence type="inferred from homology"/>
<comment type="subcellular location">
    <subcellularLocation>
        <location evidence="8">Cell membrane</location>
        <topology evidence="8">Multi-pass membrane protein</topology>
    </subcellularLocation>
    <subcellularLocation>
        <location evidence="1">Membrane</location>
        <topology evidence="1">Multi-pass membrane protein</topology>
    </subcellularLocation>
</comment>
<keyword evidence="4 8" id="KW-0812">Transmembrane</keyword>
<evidence type="ECO:0000256" key="9">
    <source>
        <dbReference type="SAM" id="SignalP"/>
    </source>
</evidence>
<dbReference type="InterPro" id="IPR029020">
    <property type="entry name" value="Ammonium/urea_transptr"/>
</dbReference>
<feature type="transmembrane region" description="Helical" evidence="8">
    <location>
        <begin position="428"/>
        <end position="451"/>
    </location>
</feature>
<dbReference type="InterPro" id="IPR018047">
    <property type="entry name" value="Ammonium_transpt_CS"/>
</dbReference>
<comment type="caution">
    <text evidence="11">The sequence shown here is derived from an EMBL/GenBank/DDBJ whole genome shotgun (WGS) entry which is preliminary data.</text>
</comment>
<dbReference type="GO" id="GO:0005886">
    <property type="term" value="C:plasma membrane"/>
    <property type="evidence" value="ECO:0007669"/>
    <property type="project" value="UniProtKB-SubCell"/>
</dbReference>
<feature type="transmembrane region" description="Helical" evidence="8">
    <location>
        <begin position="84"/>
        <end position="107"/>
    </location>
</feature>
<dbReference type="RefSeq" id="WP_196986597.1">
    <property type="nucleotide sequence ID" value="NZ_JADWYS010000001.1"/>
</dbReference>
<feature type="transmembrane region" description="Helical" evidence="8">
    <location>
        <begin position="278"/>
        <end position="298"/>
    </location>
</feature>
<feature type="transmembrane region" description="Helical" evidence="8">
    <location>
        <begin position="397"/>
        <end position="416"/>
    </location>
</feature>
<dbReference type="InterPro" id="IPR024041">
    <property type="entry name" value="NH4_transpt_AmtB-like_dom"/>
</dbReference>
<name>A0A931MH97_9BURK</name>
<evidence type="ECO:0000313" key="11">
    <source>
        <dbReference type="EMBL" id="MBG9388757.1"/>
    </source>
</evidence>
<evidence type="ECO:0000256" key="4">
    <source>
        <dbReference type="ARBA" id="ARBA00022692"/>
    </source>
</evidence>
<dbReference type="GO" id="GO:0008519">
    <property type="term" value="F:ammonium channel activity"/>
    <property type="evidence" value="ECO:0007669"/>
    <property type="project" value="InterPro"/>
</dbReference>
<evidence type="ECO:0000256" key="5">
    <source>
        <dbReference type="ARBA" id="ARBA00022989"/>
    </source>
</evidence>
<keyword evidence="7 8" id="KW-0924">Ammonia transport</keyword>
<keyword evidence="6 8" id="KW-0472">Membrane</keyword>
<evidence type="ECO:0000256" key="1">
    <source>
        <dbReference type="ARBA" id="ARBA00004141"/>
    </source>
</evidence>
<dbReference type="SUPFAM" id="SSF111352">
    <property type="entry name" value="Ammonium transporter"/>
    <property type="match status" value="1"/>
</dbReference>
<feature type="signal peptide" evidence="9">
    <location>
        <begin position="1"/>
        <end position="24"/>
    </location>
</feature>
<accession>A0A931MH97</accession>
<keyword evidence="3 8" id="KW-0813">Transport</keyword>
<feature type="transmembrane region" description="Helical" evidence="8">
    <location>
        <begin position="341"/>
        <end position="361"/>
    </location>
</feature>
<evidence type="ECO:0000256" key="2">
    <source>
        <dbReference type="ARBA" id="ARBA00005887"/>
    </source>
</evidence>
<dbReference type="EMBL" id="JADWYS010000001">
    <property type="protein sequence ID" value="MBG9388757.1"/>
    <property type="molecule type" value="Genomic_DNA"/>
</dbReference>
<dbReference type="AlphaFoldDB" id="A0A931MH97"/>
<comment type="similarity">
    <text evidence="2 8">Belongs to the ammonia transporter channel (TC 1.A.11.2) family.</text>
</comment>
<dbReference type="PANTHER" id="PTHR43029">
    <property type="entry name" value="AMMONIUM TRANSPORTER MEP2"/>
    <property type="match status" value="1"/>
</dbReference>
<feature type="transmembrane region" description="Helical" evidence="8">
    <location>
        <begin position="114"/>
        <end position="135"/>
    </location>
</feature>
<evidence type="ECO:0000256" key="7">
    <source>
        <dbReference type="ARBA" id="ARBA00023177"/>
    </source>
</evidence>
<organism evidence="11 12">
    <name type="scientific">Caenimonas aquaedulcis</name>
    <dbReference type="NCBI Taxonomy" id="2793270"/>
    <lineage>
        <taxon>Bacteria</taxon>
        <taxon>Pseudomonadati</taxon>
        <taxon>Pseudomonadota</taxon>
        <taxon>Betaproteobacteria</taxon>
        <taxon>Burkholderiales</taxon>
        <taxon>Comamonadaceae</taxon>
        <taxon>Caenimonas</taxon>
    </lineage>
</organism>
<feature type="transmembrane region" description="Helical" evidence="8">
    <location>
        <begin position="367"/>
        <end position="385"/>
    </location>
</feature>
<evidence type="ECO:0000256" key="6">
    <source>
        <dbReference type="ARBA" id="ARBA00023136"/>
    </source>
</evidence>
<evidence type="ECO:0000259" key="10">
    <source>
        <dbReference type="Pfam" id="PF00909"/>
    </source>
</evidence>
<gene>
    <name evidence="11" type="ORF">I5803_12050</name>
</gene>
<protein>
    <recommendedName>
        <fullName evidence="8">Ammonium transporter</fullName>
    </recommendedName>
</protein>
<reference evidence="11" key="1">
    <citation type="submission" date="2020-11" db="EMBL/GenBank/DDBJ databases">
        <title>Bacterial whole genome sequence for Caenimonas sp. DR4.4.</title>
        <authorList>
            <person name="Le V."/>
            <person name="Ko S.-R."/>
            <person name="Ahn C.-Y."/>
            <person name="Oh H.-M."/>
        </authorList>
    </citation>
    <scope>NUCLEOTIDE SEQUENCE</scope>
    <source>
        <strain evidence="11">DR4.4</strain>
    </source>
</reference>
<keyword evidence="5 8" id="KW-1133">Transmembrane helix</keyword>
<evidence type="ECO:0000256" key="3">
    <source>
        <dbReference type="ARBA" id="ARBA00022448"/>
    </source>
</evidence>
<dbReference type="PROSITE" id="PS01219">
    <property type="entry name" value="AMMONIUM_TRANSP"/>
    <property type="match status" value="1"/>
</dbReference>
<dbReference type="Proteomes" id="UP000651050">
    <property type="component" value="Unassembled WGS sequence"/>
</dbReference>
<dbReference type="Pfam" id="PF00909">
    <property type="entry name" value="Ammonium_transp"/>
    <property type="match status" value="1"/>
</dbReference>
<dbReference type="PANTHER" id="PTHR43029:SF10">
    <property type="entry name" value="AMMONIUM TRANSPORTER MEP2"/>
    <property type="match status" value="1"/>
</dbReference>
<feature type="chain" id="PRO_5037415803" description="Ammonium transporter" evidence="9">
    <location>
        <begin position="25"/>
        <end position="480"/>
    </location>
</feature>